<name>A0ABW2QY50_9NEIS</name>
<comment type="caution">
    <text evidence="2">The sequence shown here is derived from an EMBL/GenBank/DDBJ whole genome shotgun (WGS) entry which is preliminary data.</text>
</comment>
<evidence type="ECO:0000259" key="1">
    <source>
        <dbReference type="PROSITE" id="PS51832"/>
    </source>
</evidence>
<dbReference type="InterPro" id="IPR037522">
    <property type="entry name" value="HD_GYP_dom"/>
</dbReference>
<keyword evidence="3" id="KW-1185">Reference proteome</keyword>
<dbReference type="Pfam" id="PF13487">
    <property type="entry name" value="HD_5"/>
    <property type="match status" value="1"/>
</dbReference>
<dbReference type="SUPFAM" id="SSF109604">
    <property type="entry name" value="HD-domain/PDEase-like"/>
    <property type="match status" value="1"/>
</dbReference>
<dbReference type="Proteomes" id="UP001596473">
    <property type="component" value="Unassembled WGS sequence"/>
</dbReference>
<dbReference type="CDD" id="cd00077">
    <property type="entry name" value="HDc"/>
    <property type="match status" value="1"/>
</dbReference>
<gene>
    <name evidence="2" type="ORF">ACFQNF_07825</name>
</gene>
<dbReference type="PANTHER" id="PTHR43155:SF2">
    <property type="entry name" value="CYCLIC DI-GMP PHOSPHODIESTERASE PA4108"/>
    <property type="match status" value="1"/>
</dbReference>
<dbReference type="Gene3D" id="1.10.3210.10">
    <property type="entry name" value="Hypothetical protein af1432"/>
    <property type="match status" value="1"/>
</dbReference>
<dbReference type="EMBL" id="JBHTBQ010000012">
    <property type="protein sequence ID" value="MFC7419789.1"/>
    <property type="molecule type" value="Genomic_DNA"/>
</dbReference>
<dbReference type="RefSeq" id="WP_380187444.1">
    <property type="nucleotide sequence ID" value="NZ_JBHTBQ010000012.1"/>
</dbReference>
<sequence length="447" mass="50278">METRLPVSALQAGLFISELDRPWLDTPFLIEGFLLETPEQLALLQEYCQFVTIDIDRSTGGVARWGFLSEQKLNTQQPLIPHVQYQTVEIKEQITLLKELRQCFALWSQSKNSSKTDTPYIEPQIIIYADSTPIKREIPQATAVHRLASDVIEAAMEAISKDLQPRVEAINDVVSNMVDSIIRNPSALLWLTQLKAADHYAYGHALDTAIYMLAFGRHLGYPQEDLHKLGFAGLMLDIGKMKLPESLLQHNGSYSPGEFLMMKTHVWHSLDILNQIKEVPLDVYDMVARHHERIDGSGYPLGLKGESIGLFSCMAGIVDCFTALTSDRNHAETKTSHVALQLLYKWSDKYFHHALVEQFAQCIGVFPVGALVELSTGDIGIVAGQNRSRRLKPKILLILGPDKLPHARPNLLDLMVNPVMNAGQEITIRKEWPQGSFNINPQEYFQG</sequence>
<dbReference type="PANTHER" id="PTHR43155">
    <property type="entry name" value="CYCLIC DI-GMP PHOSPHODIESTERASE PA4108-RELATED"/>
    <property type="match status" value="1"/>
</dbReference>
<evidence type="ECO:0000313" key="3">
    <source>
        <dbReference type="Proteomes" id="UP001596473"/>
    </source>
</evidence>
<dbReference type="InterPro" id="IPR021812">
    <property type="entry name" value="DUF3391"/>
</dbReference>
<reference evidence="3" key="1">
    <citation type="journal article" date="2019" name="Int. J. Syst. Evol. Microbiol.">
        <title>The Global Catalogue of Microorganisms (GCM) 10K type strain sequencing project: providing services to taxonomists for standard genome sequencing and annotation.</title>
        <authorList>
            <consortium name="The Broad Institute Genomics Platform"/>
            <consortium name="The Broad Institute Genome Sequencing Center for Infectious Disease"/>
            <person name="Wu L."/>
            <person name="Ma J."/>
        </authorList>
    </citation>
    <scope>NUCLEOTIDE SEQUENCE [LARGE SCALE GENOMIC DNA]</scope>
    <source>
        <strain evidence="3">CCUG 62945</strain>
    </source>
</reference>
<feature type="domain" description="HD-GYP" evidence="1">
    <location>
        <begin position="179"/>
        <end position="375"/>
    </location>
</feature>
<dbReference type="PROSITE" id="PS51832">
    <property type="entry name" value="HD_GYP"/>
    <property type="match status" value="1"/>
</dbReference>
<dbReference type="InterPro" id="IPR003607">
    <property type="entry name" value="HD/PDEase_dom"/>
</dbReference>
<organism evidence="2 3">
    <name type="scientific">Iodobacter arcticus</name>
    <dbReference type="NCBI Taxonomy" id="590593"/>
    <lineage>
        <taxon>Bacteria</taxon>
        <taxon>Pseudomonadati</taxon>
        <taxon>Pseudomonadota</taxon>
        <taxon>Betaproteobacteria</taxon>
        <taxon>Neisseriales</taxon>
        <taxon>Chitinibacteraceae</taxon>
        <taxon>Iodobacter</taxon>
    </lineage>
</organism>
<protein>
    <submittedName>
        <fullName evidence="2">HD-GYP domain-containing protein</fullName>
    </submittedName>
</protein>
<evidence type="ECO:0000313" key="2">
    <source>
        <dbReference type="EMBL" id="MFC7419789.1"/>
    </source>
</evidence>
<proteinExistence type="predicted"/>
<dbReference type="Pfam" id="PF11871">
    <property type="entry name" value="DUF3391"/>
    <property type="match status" value="1"/>
</dbReference>
<accession>A0ABW2QY50</accession>